<feature type="region of interest" description="Disordered" evidence="1">
    <location>
        <begin position="95"/>
        <end position="119"/>
    </location>
</feature>
<evidence type="ECO:0000313" key="3">
    <source>
        <dbReference type="Proteomes" id="UP000586722"/>
    </source>
</evidence>
<dbReference type="AlphaFoldDB" id="A0A7X5F178"/>
<dbReference type="RefSeq" id="WP_161708160.1">
    <property type="nucleotide sequence ID" value="NZ_JAABLQ010000001.1"/>
</dbReference>
<feature type="compositionally biased region" description="Low complexity" evidence="1">
    <location>
        <begin position="109"/>
        <end position="119"/>
    </location>
</feature>
<reference evidence="3" key="1">
    <citation type="submission" date="2020-01" db="EMBL/GenBank/DDBJ databases">
        <authorList>
            <person name="Fang Y."/>
            <person name="Sun R."/>
            <person name="Nie L."/>
            <person name="He J."/>
            <person name="Hao L."/>
            <person name="Wang L."/>
            <person name="Su S."/>
            <person name="Lv E."/>
            <person name="Zhang Z."/>
            <person name="Xie R."/>
            <person name="Liu H."/>
        </authorList>
    </citation>
    <scope>NUCLEOTIDE SEQUENCE [LARGE SCALE GENOMIC DNA]</scope>
    <source>
        <strain evidence="3">XCT-53</strain>
    </source>
</reference>
<comment type="caution">
    <text evidence="2">The sequence shown here is derived from an EMBL/GenBank/DDBJ whole genome shotgun (WGS) entry which is preliminary data.</text>
</comment>
<keyword evidence="3" id="KW-1185">Reference proteome</keyword>
<gene>
    <name evidence="2" type="ORF">GWI72_06415</name>
</gene>
<protein>
    <submittedName>
        <fullName evidence="2">Uncharacterized protein</fullName>
    </submittedName>
</protein>
<evidence type="ECO:0000256" key="1">
    <source>
        <dbReference type="SAM" id="MobiDB-lite"/>
    </source>
</evidence>
<name>A0A7X5F178_9HYPH</name>
<proteinExistence type="predicted"/>
<accession>A0A7X5F178</accession>
<dbReference type="EMBL" id="JAABLQ010000001">
    <property type="protein sequence ID" value="NBN77900.1"/>
    <property type="molecule type" value="Genomic_DNA"/>
</dbReference>
<dbReference type="Proteomes" id="UP000586722">
    <property type="component" value="Unassembled WGS sequence"/>
</dbReference>
<sequence>MRAEDPLAPEATRKPCICRAQGLDHEVGSTVCLRSAKGPRLARCVMVLNNTSWKFSDMPCALAMAPAQPGPRPGTGLAAGSGTVSAVSASGAAASGISPAEASGGGRGAAAPERLAGLP</sequence>
<evidence type="ECO:0000313" key="2">
    <source>
        <dbReference type="EMBL" id="NBN77900.1"/>
    </source>
</evidence>
<organism evidence="2 3">
    <name type="scientific">Pannonibacter tanglangensis</name>
    <dbReference type="NCBI Taxonomy" id="2750084"/>
    <lineage>
        <taxon>Bacteria</taxon>
        <taxon>Pseudomonadati</taxon>
        <taxon>Pseudomonadota</taxon>
        <taxon>Alphaproteobacteria</taxon>
        <taxon>Hyphomicrobiales</taxon>
        <taxon>Stappiaceae</taxon>
        <taxon>Pannonibacter</taxon>
    </lineage>
</organism>